<dbReference type="HOGENOM" id="CLU_578787_0_0_1"/>
<proteinExistence type="predicted"/>
<dbReference type="STRING" id="379508.A5DTS5"/>
<dbReference type="InParanoid" id="A5DTS5"/>
<keyword evidence="3" id="KW-1185">Reference proteome</keyword>
<evidence type="ECO:0008006" key="4">
    <source>
        <dbReference type="Google" id="ProtNLM"/>
    </source>
</evidence>
<dbReference type="Pfam" id="PF08642">
    <property type="entry name" value="Rxt3"/>
    <property type="match status" value="1"/>
</dbReference>
<name>A5DTS5_LODEL</name>
<dbReference type="EMBL" id="CH981524">
    <property type="protein sequence ID" value="EDK42583.1"/>
    <property type="molecule type" value="Genomic_DNA"/>
</dbReference>
<dbReference type="GeneID" id="5235716"/>
<dbReference type="OrthoDB" id="3596986at2759"/>
<evidence type="ECO:0000313" key="3">
    <source>
        <dbReference type="Proteomes" id="UP000001996"/>
    </source>
</evidence>
<evidence type="ECO:0000313" key="2">
    <source>
        <dbReference type="EMBL" id="EDK42583.1"/>
    </source>
</evidence>
<feature type="compositionally biased region" description="Basic and acidic residues" evidence="1">
    <location>
        <begin position="84"/>
        <end position="94"/>
    </location>
</feature>
<feature type="compositionally biased region" description="Basic residues" evidence="1">
    <location>
        <begin position="1"/>
        <end position="10"/>
    </location>
</feature>
<dbReference type="VEuPathDB" id="FungiDB:LELG_00761"/>
<dbReference type="KEGG" id="lel:PVL30_000731"/>
<dbReference type="Proteomes" id="UP000001996">
    <property type="component" value="Unassembled WGS sequence"/>
</dbReference>
<sequence length="472" mass="54039">MSDPHHHHQMHSSAQPAVYSPKSANSSVISSVSPPTNTSKESSTNQMESPISNLARSKPVSSEMTLSVLEKQSPVGVSRKRKERIMNKEKEKEKEKKKKKKQKCGYPSLDVEPINQLILETCPHRRFLGLIIYNPTTTWETLQTETLYGLEPELQQRFQEIKQVYIQRESALKNDGASIDAGMPVLLMLQTRYIPCIPPLPLQYINSVVEIIVPFRHIIWFKQDMRNEIVQRKRLVWGGASGVYTDDSDILYVLMHMGFFNQDENDDEGEELETEMDLGVWNKNQRYKKEGEEQNCGDKVIRPMNLLRAGSNNNNTKDVGDGEISGIEEIIVEGDKSERKLGNGECIEDEAVGNNDEKGTKYLEQRCINKGVVGDLSVEVLLLPPLPQYYGYFRNGINSRSWNVDDECVANQHSGLSMTVYSVKWLSRGAFARYQQFDKWHLKENEANIKDQEELIRVLQGWKFALKKQLKK</sequence>
<dbReference type="eggNOG" id="ENOG502QX51">
    <property type="taxonomic scope" value="Eukaryota"/>
</dbReference>
<dbReference type="AlphaFoldDB" id="A5DTS5"/>
<feature type="region of interest" description="Disordered" evidence="1">
    <location>
        <begin position="1"/>
        <end position="104"/>
    </location>
</feature>
<feature type="compositionally biased region" description="Low complexity" evidence="1">
    <location>
        <begin position="20"/>
        <end position="39"/>
    </location>
</feature>
<organism evidence="2 3">
    <name type="scientific">Lodderomyces elongisporus (strain ATCC 11503 / CBS 2605 / JCM 1781 / NBRC 1676 / NRRL YB-4239)</name>
    <name type="common">Yeast</name>
    <name type="synonym">Saccharomyces elongisporus</name>
    <dbReference type="NCBI Taxonomy" id="379508"/>
    <lineage>
        <taxon>Eukaryota</taxon>
        <taxon>Fungi</taxon>
        <taxon>Dikarya</taxon>
        <taxon>Ascomycota</taxon>
        <taxon>Saccharomycotina</taxon>
        <taxon>Pichiomycetes</taxon>
        <taxon>Debaryomycetaceae</taxon>
        <taxon>Candida/Lodderomyces clade</taxon>
        <taxon>Lodderomyces</taxon>
    </lineage>
</organism>
<dbReference type="OMA" id="LEQRCIN"/>
<protein>
    <recommendedName>
        <fullName evidence="4">Rxt3-domain-containing protein</fullName>
    </recommendedName>
</protein>
<reference evidence="2 3" key="1">
    <citation type="journal article" date="2009" name="Nature">
        <title>Evolution of pathogenicity and sexual reproduction in eight Candida genomes.</title>
        <authorList>
            <person name="Butler G."/>
            <person name="Rasmussen M.D."/>
            <person name="Lin M.F."/>
            <person name="Santos M.A."/>
            <person name="Sakthikumar S."/>
            <person name="Munro C.A."/>
            <person name="Rheinbay E."/>
            <person name="Grabherr M."/>
            <person name="Forche A."/>
            <person name="Reedy J.L."/>
            <person name="Agrafioti I."/>
            <person name="Arnaud M.B."/>
            <person name="Bates S."/>
            <person name="Brown A.J."/>
            <person name="Brunke S."/>
            <person name="Costanzo M.C."/>
            <person name="Fitzpatrick D.A."/>
            <person name="de Groot P.W."/>
            <person name="Harris D."/>
            <person name="Hoyer L.L."/>
            <person name="Hube B."/>
            <person name="Klis F.M."/>
            <person name="Kodira C."/>
            <person name="Lennard N."/>
            <person name="Logue M.E."/>
            <person name="Martin R."/>
            <person name="Neiman A.M."/>
            <person name="Nikolaou E."/>
            <person name="Quail M.A."/>
            <person name="Quinn J."/>
            <person name="Santos M.C."/>
            <person name="Schmitzberger F.F."/>
            <person name="Sherlock G."/>
            <person name="Shah P."/>
            <person name="Silverstein K.A."/>
            <person name="Skrzypek M.S."/>
            <person name="Soll D."/>
            <person name="Staggs R."/>
            <person name="Stansfield I."/>
            <person name="Stumpf M.P."/>
            <person name="Sudbery P.E."/>
            <person name="Srikantha T."/>
            <person name="Zeng Q."/>
            <person name="Berman J."/>
            <person name="Berriman M."/>
            <person name="Heitman J."/>
            <person name="Gow N.A."/>
            <person name="Lorenz M.C."/>
            <person name="Birren B.W."/>
            <person name="Kellis M."/>
            <person name="Cuomo C.A."/>
        </authorList>
    </citation>
    <scope>NUCLEOTIDE SEQUENCE [LARGE SCALE GENOMIC DNA]</scope>
    <source>
        <strain evidence="3">ATCC 11503 / BCRC 21390 / CBS 2605 / JCM 1781 / NBRC 1676 / NRRL YB-4239</strain>
    </source>
</reference>
<accession>A5DTS5</accession>
<feature type="compositionally biased region" description="Polar residues" evidence="1">
    <location>
        <begin position="40"/>
        <end position="65"/>
    </location>
</feature>
<dbReference type="InterPro" id="IPR013951">
    <property type="entry name" value="Rxt3"/>
</dbReference>
<gene>
    <name evidence="2" type="ORF">LELG_00761</name>
</gene>
<evidence type="ECO:0000256" key="1">
    <source>
        <dbReference type="SAM" id="MobiDB-lite"/>
    </source>
</evidence>